<evidence type="ECO:0000259" key="11">
    <source>
        <dbReference type="PROSITE" id="PS51886"/>
    </source>
</evidence>
<evidence type="ECO:0000256" key="2">
    <source>
        <dbReference type="ARBA" id="ARBA00004173"/>
    </source>
</evidence>
<keyword evidence="13" id="KW-1185">Reference proteome</keyword>
<dbReference type="EMBL" id="BDSP01000041">
    <property type="protein sequence ID" value="GAX11539.1"/>
    <property type="molecule type" value="Genomic_DNA"/>
</dbReference>
<evidence type="ECO:0000256" key="9">
    <source>
        <dbReference type="ARBA" id="ARBA00034103"/>
    </source>
</evidence>
<evidence type="ECO:0000256" key="1">
    <source>
        <dbReference type="ARBA" id="ARBA00004156"/>
    </source>
</evidence>
<evidence type="ECO:0000256" key="5">
    <source>
        <dbReference type="ARBA" id="ARBA00023018"/>
    </source>
</evidence>
<sequence>MDFDDNAPSLRNLVIGSVDTLTEKELPTRIPPTWNDRPPLLRGPRGTPETTLLLKGVIRQGIPPALRCAVWLSNVFQAVHPRETEDYWHEYRTLQKAEALGQAYDRILDQILFVETIKDETRREREERIQRLWQEISFQPLKTMTFPEGTTISGKLAHKRVCMSLQRLLGLIDLAPSVPSLVIVLLTAQSESYAFCTLREMAHAPNAYFPVSKIEEIAWGNAFADVMEKLHPQTAEYLDDRGVFDDLSPIFRHFFTTILPLQFCCRIMDVYTLEGSKVLFRFGVALLVLFKIDAAEQLMTISNAEEWWRFMRQWAQSPRFNFDMIVRKAYGIHGRSGLRRPMRFPRRHILRRIIRMEEERALQSTFMGEEEDVSEVAASLFDSPSEPLGLQIPPLLLDPDEAVPEPVLAVPRAVRHNLAAWMPLTLRMVNLNLLFSTNCHGRSLGMFYNRVQRAKHTILLCEVLSSTKSELTIVGFYASQPWRPSPKVYGDGSCFLFRVQPDPRCWKWSPRVSSDMDASKLLDLDHSDDTDYSRNNATALLEQFMVSTQSYISMGGNTDGSAGLRFNEDFTVAESSTAEGFGNEPLHGETESVFQVGLVEVYGVVQSLDGKSVT</sequence>
<evidence type="ECO:0000256" key="6">
    <source>
        <dbReference type="ARBA" id="ARBA00023128"/>
    </source>
</evidence>
<feature type="domain" description="TLDc" evidence="11">
    <location>
        <begin position="408"/>
        <end position="605"/>
    </location>
</feature>
<accession>A0A1Z5JC52</accession>
<dbReference type="AlphaFoldDB" id="A0A1Z5JC52"/>
<dbReference type="InterPro" id="IPR000195">
    <property type="entry name" value="Rab-GAP-TBC_dom"/>
</dbReference>
<evidence type="ECO:0000313" key="13">
    <source>
        <dbReference type="Proteomes" id="UP000198406"/>
    </source>
</evidence>
<gene>
    <name evidence="12" type="ORF">FisN_22Lh230</name>
</gene>
<dbReference type="GO" id="GO:0012505">
    <property type="term" value="C:endomembrane system"/>
    <property type="evidence" value="ECO:0007669"/>
    <property type="project" value="UniProtKB-SubCell"/>
</dbReference>
<comment type="caution">
    <text evidence="12">The sequence shown here is derived from an EMBL/GenBank/DDBJ whole genome shotgun (WGS) entry which is preliminary data.</text>
</comment>
<dbReference type="PANTHER" id="PTHR23354:SF62">
    <property type="entry name" value="MUSTARD, ISOFORM V"/>
    <property type="match status" value="1"/>
</dbReference>
<dbReference type="SUPFAM" id="SSF47923">
    <property type="entry name" value="Ypt/Rab-GAP domain of gyp1p"/>
    <property type="match status" value="1"/>
</dbReference>
<evidence type="ECO:0000256" key="4">
    <source>
        <dbReference type="ARBA" id="ARBA00009540"/>
    </source>
</evidence>
<reference evidence="12 13" key="1">
    <citation type="journal article" date="2015" name="Plant Cell">
        <title>Oil accumulation by the oleaginous diatom Fistulifera solaris as revealed by the genome and transcriptome.</title>
        <authorList>
            <person name="Tanaka T."/>
            <person name="Maeda Y."/>
            <person name="Veluchamy A."/>
            <person name="Tanaka M."/>
            <person name="Abida H."/>
            <person name="Marechal E."/>
            <person name="Bowler C."/>
            <person name="Muto M."/>
            <person name="Sunaga Y."/>
            <person name="Tanaka M."/>
            <person name="Yoshino T."/>
            <person name="Taniguchi T."/>
            <person name="Fukuda Y."/>
            <person name="Nemoto M."/>
            <person name="Matsumoto M."/>
            <person name="Wong P.S."/>
            <person name="Aburatani S."/>
            <person name="Fujibuchi W."/>
        </authorList>
    </citation>
    <scope>NUCLEOTIDE SEQUENCE [LARGE SCALE GENOMIC DNA]</scope>
    <source>
        <strain evidence="12 13">JPCC DA0580</strain>
    </source>
</reference>
<protein>
    <recommendedName>
        <fullName evidence="10">Oxidation resistance protein 1</fullName>
    </recommendedName>
</protein>
<dbReference type="Gene3D" id="1.10.472.80">
    <property type="entry name" value="Ypt/Rab-GAP domain of gyp1p, domain 3"/>
    <property type="match status" value="1"/>
</dbReference>
<keyword evidence="6" id="KW-0496">Mitochondrion</keyword>
<dbReference type="InterPro" id="IPR035969">
    <property type="entry name" value="Rab-GAP_TBC_sf"/>
</dbReference>
<dbReference type="Proteomes" id="UP000198406">
    <property type="component" value="Unassembled WGS sequence"/>
</dbReference>
<dbReference type="Pfam" id="PF00566">
    <property type="entry name" value="RabGAP-TBC"/>
    <property type="match status" value="1"/>
</dbReference>
<comment type="subcellular location">
    <subcellularLocation>
        <location evidence="1">Cytoplasmic vesicle membrane</location>
    </subcellularLocation>
    <subcellularLocation>
        <location evidence="3">Endomembrane system</location>
        <topology evidence="3">Peripheral membrane protein</topology>
    </subcellularLocation>
    <subcellularLocation>
        <location evidence="2">Mitochondrion</location>
    </subcellularLocation>
    <subcellularLocation>
        <location evidence="9">Synapse</location>
    </subcellularLocation>
</comment>
<dbReference type="PANTHER" id="PTHR23354">
    <property type="entry name" value="NUCLEOLAR PROTEIN 7/ESTROGEN RECEPTOR COACTIVATOR-RELATED"/>
    <property type="match status" value="1"/>
</dbReference>
<dbReference type="PROSITE" id="PS51886">
    <property type="entry name" value="TLDC"/>
    <property type="match status" value="1"/>
</dbReference>
<evidence type="ECO:0000256" key="8">
    <source>
        <dbReference type="ARBA" id="ARBA00023329"/>
    </source>
</evidence>
<evidence type="ECO:0000256" key="10">
    <source>
        <dbReference type="ARBA" id="ARBA00040604"/>
    </source>
</evidence>
<keyword evidence="5" id="KW-0770">Synapse</keyword>
<dbReference type="Pfam" id="PF07534">
    <property type="entry name" value="TLD"/>
    <property type="match status" value="1"/>
</dbReference>
<organism evidence="12 13">
    <name type="scientific">Fistulifera solaris</name>
    <name type="common">Oleaginous diatom</name>
    <dbReference type="NCBI Taxonomy" id="1519565"/>
    <lineage>
        <taxon>Eukaryota</taxon>
        <taxon>Sar</taxon>
        <taxon>Stramenopiles</taxon>
        <taxon>Ochrophyta</taxon>
        <taxon>Bacillariophyta</taxon>
        <taxon>Bacillariophyceae</taxon>
        <taxon>Bacillariophycidae</taxon>
        <taxon>Naviculales</taxon>
        <taxon>Naviculaceae</taxon>
        <taxon>Fistulifera</taxon>
    </lineage>
</organism>
<dbReference type="InParanoid" id="A0A1Z5JC52"/>
<keyword evidence="7" id="KW-0472">Membrane</keyword>
<dbReference type="OrthoDB" id="41533at2759"/>
<comment type="similarity">
    <text evidence="4">Belongs to the OXR1 family.</text>
</comment>
<proteinExistence type="inferred from homology"/>
<dbReference type="InterPro" id="IPR006571">
    <property type="entry name" value="TLDc_dom"/>
</dbReference>
<dbReference type="SMART" id="SM00584">
    <property type="entry name" value="TLDc"/>
    <property type="match status" value="1"/>
</dbReference>
<dbReference type="GO" id="GO:0030659">
    <property type="term" value="C:cytoplasmic vesicle membrane"/>
    <property type="evidence" value="ECO:0007669"/>
    <property type="project" value="UniProtKB-SubCell"/>
</dbReference>
<name>A0A1Z5JC52_FISSO</name>
<keyword evidence="8" id="KW-0968">Cytoplasmic vesicle</keyword>
<evidence type="ECO:0000313" key="12">
    <source>
        <dbReference type="EMBL" id="GAX11539.1"/>
    </source>
</evidence>
<dbReference type="GO" id="GO:0005739">
    <property type="term" value="C:mitochondrion"/>
    <property type="evidence" value="ECO:0007669"/>
    <property type="project" value="UniProtKB-SubCell"/>
</dbReference>
<evidence type="ECO:0000256" key="3">
    <source>
        <dbReference type="ARBA" id="ARBA00004184"/>
    </source>
</evidence>
<evidence type="ECO:0000256" key="7">
    <source>
        <dbReference type="ARBA" id="ARBA00023136"/>
    </source>
</evidence>